<protein>
    <submittedName>
        <fullName evidence="6">Patatin-like phospholipase family protein</fullName>
    </submittedName>
</protein>
<evidence type="ECO:0000256" key="4">
    <source>
        <dbReference type="PROSITE-ProRule" id="PRU01161"/>
    </source>
</evidence>
<dbReference type="SUPFAM" id="SSF52151">
    <property type="entry name" value="FabD/lysophospholipase-like"/>
    <property type="match status" value="1"/>
</dbReference>
<dbReference type="InterPro" id="IPR050301">
    <property type="entry name" value="NTE"/>
</dbReference>
<evidence type="ECO:0000256" key="3">
    <source>
        <dbReference type="ARBA" id="ARBA00023098"/>
    </source>
</evidence>
<evidence type="ECO:0000313" key="6">
    <source>
        <dbReference type="EMBL" id="MCA6063297.1"/>
    </source>
</evidence>
<feature type="short sequence motif" description="DGA/G" evidence="4">
    <location>
        <begin position="154"/>
        <end position="156"/>
    </location>
</feature>
<evidence type="ECO:0000313" key="7">
    <source>
        <dbReference type="Proteomes" id="UP000714380"/>
    </source>
</evidence>
<feature type="active site" description="Proton acceptor" evidence="4">
    <location>
        <position position="154"/>
    </location>
</feature>
<evidence type="ECO:0000256" key="1">
    <source>
        <dbReference type="ARBA" id="ARBA00022801"/>
    </source>
</evidence>
<comment type="caution">
    <text evidence="4">Lacks conserved residue(s) required for the propagation of feature annotation.</text>
</comment>
<dbReference type="Proteomes" id="UP000714380">
    <property type="component" value="Unassembled WGS sequence"/>
</dbReference>
<dbReference type="RefSeq" id="WP_225673164.1">
    <property type="nucleotide sequence ID" value="NZ_JAEDAH010000032.1"/>
</dbReference>
<dbReference type="PROSITE" id="PS51635">
    <property type="entry name" value="PNPLA"/>
    <property type="match status" value="1"/>
</dbReference>
<dbReference type="InterPro" id="IPR016035">
    <property type="entry name" value="Acyl_Trfase/lysoPLipase"/>
</dbReference>
<dbReference type="Pfam" id="PF01734">
    <property type="entry name" value="Patatin"/>
    <property type="match status" value="1"/>
</dbReference>
<keyword evidence="7" id="KW-1185">Reference proteome</keyword>
<sequence length="308" mass="33566">MTKTVALALGSGGARGYAHIGVIDALEARGYDIVSISGCSMGAIVGGFYCAGILEEYRQWVSGLRYLDVLKMVDVSLLSSGVIKGDKLYNRIAEMLNGQRIEDLRIPFTAVATDITNHKEVWFQRGSLQEAVRASAAIPSLFTPVNHNGRLLVDGAVLNPLPITPCVSAHADCIIAVDLNADVPMPEEVQDPADQQEQSEERNAWFNNVLDRASQWLENKTAARDQADENLGKLEMLNEVFDVMSASLTRYKIAGYPPDLLINMPANSCGMYEFYRAEQVIAMGRIIADKALDAFEAGETSIYGVSKG</sequence>
<name>A0ABS7ZNK6_9GAMM</name>
<feature type="active site" description="Nucleophile" evidence="4">
    <location>
        <position position="40"/>
    </location>
</feature>
<dbReference type="EMBL" id="JAEDAH010000032">
    <property type="protein sequence ID" value="MCA6063297.1"/>
    <property type="molecule type" value="Genomic_DNA"/>
</dbReference>
<evidence type="ECO:0000259" key="5">
    <source>
        <dbReference type="PROSITE" id="PS51635"/>
    </source>
</evidence>
<feature type="short sequence motif" description="GXSXG" evidence="4">
    <location>
        <begin position="38"/>
        <end position="42"/>
    </location>
</feature>
<organism evidence="6 7">
    <name type="scientific">Thalassolituus marinus</name>
    <dbReference type="NCBI Taxonomy" id="671053"/>
    <lineage>
        <taxon>Bacteria</taxon>
        <taxon>Pseudomonadati</taxon>
        <taxon>Pseudomonadota</taxon>
        <taxon>Gammaproteobacteria</taxon>
        <taxon>Oceanospirillales</taxon>
        <taxon>Oceanospirillaceae</taxon>
        <taxon>Thalassolituus</taxon>
    </lineage>
</organism>
<comment type="caution">
    <text evidence="6">The sequence shown here is derived from an EMBL/GenBank/DDBJ whole genome shotgun (WGS) entry which is preliminary data.</text>
</comment>
<proteinExistence type="predicted"/>
<feature type="domain" description="PNPLA" evidence="5">
    <location>
        <begin position="7"/>
        <end position="167"/>
    </location>
</feature>
<keyword evidence="2 4" id="KW-0442">Lipid degradation</keyword>
<evidence type="ECO:0000256" key="2">
    <source>
        <dbReference type="ARBA" id="ARBA00022963"/>
    </source>
</evidence>
<dbReference type="PANTHER" id="PTHR14226">
    <property type="entry name" value="NEUROPATHY TARGET ESTERASE/SWISS CHEESE D.MELANOGASTER"/>
    <property type="match status" value="1"/>
</dbReference>
<reference evidence="6 7" key="1">
    <citation type="submission" date="2020-12" db="EMBL/GenBank/DDBJ databases">
        <title>Novel Thalassolituus-related marine hydrocarbonoclastic bacteria mediated algae-derived hydrocarbons mineralization in twilight zone of the northern South China Sea.</title>
        <authorList>
            <person name="Dong C."/>
        </authorList>
    </citation>
    <scope>NUCLEOTIDE SEQUENCE [LARGE SCALE GENOMIC DNA]</scope>
    <source>
        <strain evidence="6 7">IMCC1826</strain>
    </source>
</reference>
<dbReference type="PANTHER" id="PTHR14226:SF76">
    <property type="entry name" value="NTE FAMILY PROTEIN RSSA"/>
    <property type="match status" value="1"/>
</dbReference>
<accession>A0ABS7ZNK6</accession>
<gene>
    <name evidence="6" type="ORF">I9W95_06720</name>
</gene>
<dbReference type="Gene3D" id="3.40.1090.10">
    <property type="entry name" value="Cytosolic phospholipase A2 catalytic domain"/>
    <property type="match status" value="1"/>
</dbReference>
<keyword evidence="1 4" id="KW-0378">Hydrolase</keyword>
<dbReference type="InterPro" id="IPR002641">
    <property type="entry name" value="PNPLA_dom"/>
</dbReference>
<keyword evidence="3 4" id="KW-0443">Lipid metabolism</keyword>